<evidence type="ECO:0000313" key="2">
    <source>
        <dbReference type="Proteomes" id="UP000324632"/>
    </source>
</evidence>
<evidence type="ECO:0000313" key="1">
    <source>
        <dbReference type="EMBL" id="KAA0708228.1"/>
    </source>
</evidence>
<gene>
    <name evidence="1" type="ORF">E1301_Tti019371</name>
</gene>
<dbReference type="Proteomes" id="UP000324632">
    <property type="component" value="Chromosome 18"/>
</dbReference>
<dbReference type="AlphaFoldDB" id="A0A5A9NFW5"/>
<protein>
    <submittedName>
        <fullName evidence="1">Uncharacterized protein</fullName>
    </submittedName>
</protein>
<keyword evidence="2" id="KW-1185">Reference proteome</keyword>
<accession>A0A5A9NFW5</accession>
<proteinExistence type="predicted"/>
<organism evidence="1 2">
    <name type="scientific">Triplophysa tibetana</name>
    <dbReference type="NCBI Taxonomy" id="1572043"/>
    <lineage>
        <taxon>Eukaryota</taxon>
        <taxon>Metazoa</taxon>
        <taxon>Chordata</taxon>
        <taxon>Craniata</taxon>
        <taxon>Vertebrata</taxon>
        <taxon>Euteleostomi</taxon>
        <taxon>Actinopterygii</taxon>
        <taxon>Neopterygii</taxon>
        <taxon>Teleostei</taxon>
        <taxon>Ostariophysi</taxon>
        <taxon>Cypriniformes</taxon>
        <taxon>Nemacheilidae</taxon>
        <taxon>Triplophysa</taxon>
    </lineage>
</organism>
<sequence length="200" mass="22307">MPTTAPLSPREEDRSGHVTLLSLGKTEQMWISRRVRDDYEVTAEIEILQEITFQRHKSQSSIEGKETASRERDEEISKRNALHLMWRFSTTDSARQAAAVFQNHGQRCSAAVRRGGEGVEAGFPSVLDGASLFSSPPPSPADFHQWVITNHIKRNSVALLITACFYSELLQLDNPEDFEHEVALSSNSVPTASIDILESV</sequence>
<comment type="caution">
    <text evidence="1">The sequence shown here is derived from an EMBL/GenBank/DDBJ whole genome shotgun (WGS) entry which is preliminary data.</text>
</comment>
<dbReference type="EMBL" id="SOYY01000018">
    <property type="protein sequence ID" value="KAA0708228.1"/>
    <property type="molecule type" value="Genomic_DNA"/>
</dbReference>
<name>A0A5A9NFW5_9TELE</name>
<reference evidence="1 2" key="1">
    <citation type="journal article" date="2019" name="Mol. Ecol. Resour.">
        <title>Chromosome-level genome assembly of Triplophysa tibetana, a fish adapted to the harsh high-altitude environment of the Tibetan Plateau.</title>
        <authorList>
            <person name="Yang X."/>
            <person name="Liu H."/>
            <person name="Ma Z."/>
            <person name="Zou Y."/>
            <person name="Zou M."/>
            <person name="Mao Y."/>
            <person name="Li X."/>
            <person name="Wang H."/>
            <person name="Chen T."/>
            <person name="Wang W."/>
            <person name="Yang R."/>
        </authorList>
    </citation>
    <scope>NUCLEOTIDE SEQUENCE [LARGE SCALE GENOMIC DNA]</scope>
    <source>
        <strain evidence="1">TTIB1903HZAU</strain>
        <tissue evidence="1">Muscle</tissue>
    </source>
</reference>